<proteinExistence type="predicted"/>
<sequence length="194" mass="22283">MNNRIDIPDWYQLDFDISQPKNTLEGASKLMGELISKEVINKWFYLFEGSTIRIRMHSLQPQNLEKIIKEGASKLSLSISTQHPFEGYWETTDAFEDVQVAETFANIMSSLTSLTITRLDGKQISNYRLVERLSHCIFNNVYGSDTEVYTLLKRLGIDFQSRDNPEQTLLDSNQKYETTTSSTLALSPFKVPIK</sequence>
<accession>A0A1F4UZQ9</accession>
<evidence type="ECO:0000313" key="2">
    <source>
        <dbReference type="Proteomes" id="UP000177371"/>
    </source>
</evidence>
<dbReference type="AlphaFoldDB" id="A0A1F4UZQ9"/>
<organism evidence="1 2">
    <name type="scientific">candidate division WWE3 bacterium RBG_16_37_10</name>
    <dbReference type="NCBI Taxonomy" id="1802610"/>
    <lineage>
        <taxon>Bacteria</taxon>
        <taxon>Katanobacteria</taxon>
    </lineage>
</organism>
<reference evidence="1 2" key="1">
    <citation type="journal article" date="2016" name="Nat. Commun.">
        <title>Thousands of microbial genomes shed light on interconnected biogeochemical processes in an aquifer system.</title>
        <authorList>
            <person name="Anantharaman K."/>
            <person name="Brown C.T."/>
            <person name="Hug L.A."/>
            <person name="Sharon I."/>
            <person name="Castelle C.J."/>
            <person name="Probst A.J."/>
            <person name="Thomas B.C."/>
            <person name="Singh A."/>
            <person name="Wilkins M.J."/>
            <person name="Karaoz U."/>
            <person name="Brodie E.L."/>
            <person name="Williams K.H."/>
            <person name="Hubbard S.S."/>
            <person name="Banfield J.F."/>
        </authorList>
    </citation>
    <scope>NUCLEOTIDE SEQUENCE [LARGE SCALE GENOMIC DNA]</scope>
</reference>
<evidence type="ECO:0000313" key="1">
    <source>
        <dbReference type="EMBL" id="OGC49693.1"/>
    </source>
</evidence>
<comment type="caution">
    <text evidence="1">The sequence shown here is derived from an EMBL/GenBank/DDBJ whole genome shotgun (WGS) entry which is preliminary data.</text>
</comment>
<protein>
    <submittedName>
        <fullName evidence="1">Uncharacterized protein</fullName>
    </submittedName>
</protein>
<gene>
    <name evidence="1" type="ORF">A2W32_01895</name>
</gene>
<dbReference type="Proteomes" id="UP000177371">
    <property type="component" value="Unassembled WGS sequence"/>
</dbReference>
<dbReference type="STRING" id="1802610.A2W32_01895"/>
<dbReference type="EMBL" id="MEUT01000045">
    <property type="protein sequence ID" value="OGC49693.1"/>
    <property type="molecule type" value="Genomic_DNA"/>
</dbReference>
<name>A0A1F4UZQ9_UNCKA</name>